<keyword evidence="2" id="KW-1133">Transmembrane helix</keyword>
<evidence type="ECO:0000313" key="3">
    <source>
        <dbReference type="EMBL" id="NJW55618.1"/>
    </source>
</evidence>
<evidence type="ECO:0000313" key="4">
    <source>
        <dbReference type="Proteomes" id="UP000703674"/>
    </source>
</evidence>
<dbReference type="RefSeq" id="WP_168140012.1">
    <property type="nucleotide sequence ID" value="NZ_JAAVJR010001348.1"/>
</dbReference>
<feature type="non-terminal residue" evidence="3">
    <location>
        <position position="1"/>
    </location>
</feature>
<keyword evidence="4" id="KW-1185">Reference proteome</keyword>
<evidence type="ECO:0000256" key="2">
    <source>
        <dbReference type="SAM" id="Phobius"/>
    </source>
</evidence>
<dbReference type="Proteomes" id="UP000703674">
    <property type="component" value="Unassembled WGS sequence"/>
</dbReference>
<dbReference type="EMBL" id="JAAVJR010001348">
    <property type="protein sequence ID" value="NJW55618.1"/>
    <property type="molecule type" value="Genomic_DNA"/>
</dbReference>
<evidence type="ECO:0000256" key="1">
    <source>
        <dbReference type="SAM" id="MobiDB-lite"/>
    </source>
</evidence>
<feature type="region of interest" description="Disordered" evidence="1">
    <location>
        <begin position="1"/>
        <end position="21"/>
    </location>
</feature>
<organism evidence="3 4">
    <name type="scientific">Salinimicrobium oceani</name>
    <dbReference type="NCBI Taxonomy" id="2722702"/>
    <lineage>
        <taxon>Bacteria</taxon>
        <taxon>Pseudomonadati</taxon>
        <taxon>Bacteroidota</taxon>
        <taxon>Flavobacteriia</taxon>
        <taxon>Flavobacteriales</taxon>
        <taxon>Flavobacteriaceae</taxon>
        <taxon>Salinimicrobium</taxon>
    </lineage>
</organism>
<keyword evidence="2" id="KW-0812">Transmembrane</keyword>
<sequence length="107" mass="12094">TPLQEKDLEKSKEGSGIPFMGSNSNTGQKAATFLNKALGFFGDYLLTFIYIFFLLNYRHRFKAFLLNLFPDSKRHKIKGVIENSANVTQKYRVGKLILIGSLAVLYA</sequence>
<feature type="transmembrane region" description="Helical" evidence="2">
    <location>
        <begin position="37"/>
        <end position="57"/>
    </location>
</feature>
<proteinExistence type="predicted"/>
<reference evidence="3 4" key="1">
    <citation type="submission" date="2020-03" db="EMBL/GenBank/DDBJ databases">
        <title>Salinimicrobium sp. nov, isolated from SCS.</title>
        <authorList>
            <person name="Cao W.R."/>
        </authorList>
    </citation>
    <scope>NUCLEOTIDE SEQUENCE [LARGE SCALE GENOMIC DNA]</scope>
    <source>
        <strain evidence="4">J15B91</strain>
    </source>
</reference>
<gene>
    <name evidence="3" type="ORF">HC175_22140</name>
</gene>
<feature type="compositionally biased region" description="Basic and acidic residues" evidence="1">
    <location>
        <begin position="1"/>
        <end position="13"/>
    </location>
</feature>
<feature type="non-terminal residue" evidence="3">
    <location>
        <position position="107"/>
    </location>
</feature>
<comment type="caution">
    <text evidence="3">The sequence shown here is derived from an EMBL/GenBank/DDBJ whole genome shotgun (WGS) entry which is preliminary data.</text>
</comment>
<keyword evidence="2" id="KW-0472">Membrane</keyword>
<name>A0ABX1D904_9FLAO</name>
<protein>
    <submittedName>
        <fullName evidence="3">AI-2E family transporter</fullName>
    </submittedName>
</protein>
<accession>A0ABX1D904</accession>